<dbReference type="InterPro" id="IPR004134">
    <property type="entry name" value="Peptidase_C1B"/>
</dbReference>
<evidence type="ECO:0000256" key="4">
    <source>
        <dbReference type="ARBA" id="ARBA00022807"/>
    </source>
</evidence>
<dbReference type="PROSITE" id="PS00639">
    <property type="entry name" value="THIOL_PROTEASE_HIS"/>
    <property type="match status" value="1"/>
</dbReference>
<evidence type="ECO:0000256" key="5">
    <source>
        <dbReference type="PIRNR" id="PIRNR005700"/>
    </source>
</evidence>
<name>A0A0R2MJD4_9LACO</name>
<gene>
    <name evidence="7" type="ORF">IV64_GL001954</name>
</gene>
<dbReference type="GO" id="GO:0009636">
    <property type="term" value="P:response to toxic substance"/>
    <property type="evidence" value="ECO:0007669"/>
    <property type="project" value="TreeGrafter"/>
</dbReference>
<evidence type="ECO:0000256" key="1">
    <source>
        <dbReference type="ARBA" id="ARBA00004496"/>
    </source>
</evidence>
<dbReference type="PANTHER" id="PTHR10363:SF2">
    <property type="entry name" value="BLEOMYCIN HYDROLASE"/>
    <property type="match status" value="1"/>
</dbReference>
<proteinExistence type="inferred from homology"/>
<reference evidence="7 8" key="1">
    <citation type="journal article" date="2015" name="Genome Announc.">
        <title>Expanding the biotechnology potential of lactobacilli through comparative genomics of 213 strains and associated genera.</title>
        <authorList>
            <person name="Sun Z."/>
            <person name="Harris H.M."/>
            <person name="McCann A."/>
            <person name="Guo C."/>
            <person name="Argimon S."/>
            <person name="Zhang W."/>
            <person name="Yang X."/>
            <person name="Jeffery I.B."/>
            <person name="Cooney J.C."/>
            <person name="Kagawa T.F."/>
            <person name="Liu W."/>
            <person name="Song Y."/>
            <person name="Salvetti E."/>
            <person name="Wrobel A."/>
            <person name="Rasinkangas P."/>
            <person name="Parkhill J."/>
            <person name="Rea M.C."/>
            <person name="O'Sullivan O."/>
            <person name="Ritari J."/>
            <person name="Douillard F.P."/>
            <person name="Paul Ross R."/>
            <person name="Yang R."/>
            <person name="Briner A.E."/>
            <person name="Felis G.E."/>
            <person name="de Vos W.M."/>
            <person name="Barrangou R."/>
            <person name="Klaenhammer T.R."/>
            <person name="Caufield P.W."/>
            <person name="Cui Y."/>
            <person name="Zhang H."/>
            <person name="O'Toole P.W."/>
        </authorList>
    </citation>
    <scope>NUCLEOTIDE SEQUENCE [LARGE SCALE GENOMIC DNA]</scope>
    <source>
        <strain evidence="7 8">LMG 26013</strain>
    </source>
</reference>
<comment type="subcellular location">
    <subcellularLocation>
        <location evidence="1">Cytoplasm</location>
    </subcellularLocation>
</comment>
<accession>A0A0R2MJD4</accession>
<evidence type="ECO:0000256" key="3">
    <source>
        <dbReference type="ARBA" id="ARBA00022801"/>
    </source>
</evidence>
<keyword evidence="4 5" id="KW-0788">Thiol protease</keyword>
<dbReference type="SUPFAM" id="SSF54001">
    <property type="entry name" value="Cysteine proteinases"/>
    <property type="match status" value="1"/>
</dbReference>
<feature type="active site" evidence="6">
    <location>
        <position position="75"/>
    </location>
</feature>
<dbReference type="Gene3D" id="3.90.70.10">
    <property type="entry name" value="Cysteine proteinases"/>
    <property type="match status" value="1"/>
</dbReference>
<dbReference type="GO" id="GO:0006508">
    <property type="term" value="P:proteolysis"/>
    <property type="evidence" value="ECO:0007669"/>
    <property type="project" value="UniProtKB-KW"/>
</dbReference>
<evidence type="ECO:0000313" key="7">
    <source>
        <dbReference type="EMBL" id="KRO13817.1"/>
    </source>
</evidence>
<dbReference type="STRING" id="942150.IV64_GL001954"/>
<comment type="caution">
    <text evidence="7">The sequence shown here is derived from an EMBL/GenBank/DDBJ whole genome shotgun (WGS) entry which is preliminary data.</text>
</comment>
<dbReference type="GO" id="GO:0043418">
    <property type="term" value="P:homocysteine catabolic process"/>
    <property type="evidence" value="ECO:0007669"/>
    <property type="project" value="TreeGrafter"/>
</dbReference>
<dbReference type="InterPro" id="IPR025660">
    <property type="entry name" value="Pept_his_AS"/>
</dbReference>
<evidence type="ECO:0000256" key="6">
    <source>
        <dbReference type="PIRSR" id="PIRSR005700-1"/>
    </source>
</evidence>
<evidence type="ECO:0000313" key="8">
    <source>
        <dbReference type="Proteomes" id="UP000051783"/>
    </source>
</evidence>
<dbReference type="EMBL" id="JQCL01000035">
    <property type="protein sequence ID" value="KRO13817.1"/>
    <property type="molecule type" value="Genomic_DNA"/>
</dbReference>
<keyword evidence="2 5" id="KW-0645">Protease</keyword>
<dbReference type="CDD" id="cd00585">
    <property type="entry name" value="Peptidase_C1B"/>
    <property type="match status" value="1"/>
</dbReference>
<evidence type="ECO:0000256" key="2">
    <source>
        <dbReference type="ARBA" id="ARBA00022670"/>
    </source>
</evidence>
<dbReference type="PIRSF" id="PIRSF005700">
    <property type="entry name" value="PepC"/>
    <property type="match status" value="1"/>
</dbReference>
<dbReference type="PANTHER" id="PTHR10363">
    <property type="entry name" value="BLEOMYCIN HYDROLASE"/>
    <property type="match status" value="1"/>
</dbReference>
<keyword evidence="8" id="KW-1185">Reference proteome</keyword>
<feature type="active site" evidence="6">
    <location>
        <position position="367"/>
    </location>
</feature>
<dbReference type="InterPro" id="IPR038765">
    <property type="entry name" value="Papain-like_cys_pep_sf"/>
</dbReference>
<sequence length="443" mass="50626">MEGTHMATKLTQKALAALRAKHAEDPSAPVLTRTITKNGIKAASFDNQAASRLDRTFSVEVPTGKVSNQKHSGRCWEFSLLNTLRHKFATKYHVKDFELSENYLFFWDKIERANIFYRNVEQTARQPINDRLVQFLFDNPGEDGGQWAMAASLVQKYGVVPASVMPETYNTDNTSEFQEVLSRKLRKDGLKLRQLVMNGANEAELQSLEKSMLQEVYRMAAYSFGEPPTHFDLEYRDDEHQYHRTANLTPQQFYQDYFDTDLDDYVVVTNSPDKPFNQLYSLPDEDNIIGGKPIEFLNVDMGVLTDVAVQQLKSGETIWFGNDVLRQMDRKAGYLDAHLFESAKLFGINGHMTKAQRLLTGEGEVSHAMTLTGVDLVNETPTKWKVENSWGVENGDKGYFVMTQEWFDAYVYEVVVHKQFLAPEFQALLTEPARRLPAWDPLS</sequence>
<dbReference type="GO" id="GO:0005737">
    <property type="term" value="C:cytoplasm"/>
    <property type="evidence" value="ECO:0007669"/>
    <property type="project" value="UniProtKB-SubCell"/>
</dbReference>
<dbReference type="Pfam" id="PF03051">
    <property type="entry name" value="Peptidase_C1_2"/>
    <property type="match status" value="1"/>
</dbReference>
<dbReference type="PATRIC" id="fig|942150.3.peg.2030"/>
<keyword evidence="3 5" id="KW-0378">Hydrolase</keyword>
<comment type="similarity">
    <text evidence="5">Belongs to the peptidase C1 family.</text>
</comment>
<feature type="active site" evidence="6">
    <location>
        <position position="388"/>
    </location>
</feature>
<protein>
    <recommendedName>
        <fullName evidence="5">Aminopeptidase</fullName>
    </recommendedName>
</protein>
<keyword evidence="5 7" id="KW-0031">Aminopeptidase</keyword>
<dbReference type="AlphaFoldDB" id="A0A0R2MJD4"/>
<dbReference type="GO" id="GO:0070005">
    <property type="term" value="F:cysteine-type aminopeptidase activity"/>
    <property type="evidence" value="ECO:0007669"/>
    <property type="project" value="InterPro"/>
</dbReference>
<dbReference type="Proteomes" id="UP000051783">
    <property type="component" value="Unassembled WGS sequence"/>
</dbReference>
<organism evidence="7 8">
    <name type="scientific">Lactiplantibacillus xiangfangensis</name>
    <dbReference type="NCBI Taxonomy" id="942150"/>
    <lineage>
        <taxon>Bacteria</taxon>
        <taxon>Bacillati</taxon>
        <taxon>Bacillota</taxon>
        <taxon>Bacilli</taxon>
        <taxon>Lactobacillales</taxon>
        <taxon>Lactobacillaceae</taxon>
        <taxon>Lactiplantibacillus</taxon>
    </lineage>
</organism>